<comment type="pathway">
    <text evidence="7">tRNA modification; N(7)-methylguanine-tRNA biosynthesis.</text>
</comment>
<accession>A0A7G1Q9W9</accession>
<dbReference type="EMBL" id="LR778175">
    <property type="protein sequence ID" value="CAB1276228.1"/>
    <property type="molecule type" value="Genomic_DNA"/>
</dbReference>
<keyword evidence="6 7" id="KW-0819">tRNA processing</keyword>
<dbReference type="Gene3D" id="3.40.50.150">
    <property type="entry name" value="Vaccinia Virus protein VP39"/>
    <property type="match status" value="1"/>
</dbReference>
<evidence type="ECO:0000313" key="8">
    <source>
        <dbReference type="EMBL" id="CAB1276228.1"/>
    </source>
</evidence>
<keyword evidence="5 7" id="KW-0949">S-adenosyl-L-methionine</keyword>
<evidence type="ECO:0000256" key="5">
    <source>
        <dbReference type="ARBA" id="ARBA00022691"/>
    </source>
</evidence>
<protein>
    <recommendedName>
        <fullName evidence="7">tRNA (guanine-N(7)-)-methyltransferase</fullName>
        <ecNumber evidence="7">2.1.1.33</ecNumber>
    </recommendedName>
    <alternativeName>
        <fullName evidence="7">tRNA (guanine(46)-N(7))-methyltransferase</fullName>
    </alternativeName>
    <alternativeName>
        <fullName evidence="7">tRNA(m7G46)-methyltransferase</fullName>
    </alternativeName>
</protein>
<keyword evidence="9" id="KW-1185">Reference proteome</keyword>
<dbReference type="NCBIfam" id="TIGR00091">
    <property type="entry name" value="tRNA (guanosine(46)-N7)-methyltransferase TrmB"/>
    <property type="match status" value="1"/>
</dbReference>
<dbReference type="GO" id="GO:0043527">
    <property type="term" value="C:tRNA methyltransferase complex"/>
    <property type="evidence" value="ECO:0007669"/>
    <property type="project" value="TreeGrafter"/>
</dbReference>
<name>A0A7G1Q9W9_9GAMM</name>
<reference evidence="8 9" key="1">
    <citation type="submission" date="2020-03" db="EMBL/GenBank/DDBJ databases">
        <authorList>
            <person name="Picone N."/>
        </authorList>
    </citation>
    <scope>NUCLEOTIDE SEQUENCE [LARGE SCALE GENOMIC DNA]</scope>
    <source>
        <strain evidence="8">NSCAC1</strain>
    </source>
</reference>
<feature type="binding site" evidence="7">
    <location>
        <begin position="203"/>
        <end position="206"/>
    </location>
    <ligand>
        <name>substrate</name>
    </ligand>
</feature>
<keyword evidence="3 7" id="KW-0489">Methyltransferase</keyword>
<organism evidence="8 9">
    <name type="scientific">Candidatus Nitrosacidococcus tergens</name>
    <dbReference type="NCBI Taxonomy" id="553981"/>
    <lineage>
        <taxon>Bacteria</taxon>
        <taxon>Pseudomonadati</taxon>
        <taxon>Pseudomonadota</taxon>
        <taxon>Gammaproteobacteria</taxon>
        <taxon>Chromatiales</taxon>
        <taxon>Chromatiaceae</taxon>
        <taxon>Candidatus Nitrosacidococcus</taxon>
    </lineage>
</organism>
<dbReference type="InterPro" id="IPR055361">
    <property type="entry name" value="tRNA_methyltr_TrmB_bact"/>
</dbReference>
<dbReference type="EC" id="2.1.1.33" evidence="7"/>
<sequence>MSHPQHPNSVIRSFVRREGRITVAQKKALEQLWPKYGLALQDDNLELASIFSTQAPIVLEIGFGNGDSLAQQALENPTINFLGVEVYRPGIGHLLTQIESLALTNTRLTNEDGVKVLTNLAAQSLTGVQVFFPDPWPKKRHHKRRLIQPAFIKLLWDKIQPQGWVHLATDWEDYALQIDRVFKEYAGFISCAEMGHAPQRPLTKFEHRGKKLGHKIWDLWFKRI</sequence>
<proteinExistence type="inferred from homology"/>
<evidence type="ECO:0000256" key="2">
    <source>
        <dbReference type="ARBA" id="ARBA00003015"/>
    </source>
</evidence>
<evidence type="ECO:0000313" key="9">
    <source>
        <dbReference type="Proteomes" id="UP000516072"/>
    </source>
</evidence>
<feature type="binding site" evidence="7">
    <location>
        <position position="134"/>
    </location>
    <ligand>
        <name>S-adenosyl-L-methionine</name>
        <dbReference type="ChEBI" id="CHEBI:59789"/>
    </ligand>
</feature>
<gene>
    <name evidence="7 8" type="primary">trmB</name>
    <name evidence="8" type="ORF">NSCAC_1063</name>
</gene>
<keyword evidence="4 7" id="KW-0808">Transferase</keyword>
<dbReference type="HAMAP" id="MF_01057">
    <property type="entry name" value="tRNA_methyltr_TrmB"/>
    <property type="match status" value="1"/>
</dbReference>
<dbReference type="PROSITE" id="PS51625">
    <property type="entry name" value="SAM_MT_TRMB"/>
    <property type="match status" value="1"/>
</dbReference>
<dbReference type="InterPro" id="IPR003358">
    <property type="entry name" value="tRNA_(Gua-N-7)_MeTrfase_Trmb"/>
</dbReference>
<evidence type="ECO:0000256" key="6">
    <source>
        <dbReference type="ARBA" id="ARBA00022694"/>
    </source>
</evidence>
<dbReference type="Pfam" id="PF02390">
    <property type="entry name" value="Methyltransf_4"/>
    <property type="match status" value="1"/>
</dbReference>
<feature type="binding site" evidence="7">
    <location>
        <position position="60"/>
    </location>
    <ligand>
        <name>S-adenosyl-L-methionine</name>
        <dbReference type="ChEBI" id="CHEBI:59789"/>
    </ligand>
</feature>
<evidence type="ECO:0000256" key="7">
    <source>
        <dbReference type="HAMAP-Rule" id="MF_01057"/>
    </source>
</evidence>
<dbReference type="GO" id="GO:0008176">
    <property type="term" value="F:tRNA (guanine(46)-N7)-methyltransferase activity"/>
    <property type="evidence" value="ECO:0007669"/>
    <property type="project" value="UniProtKB-UniRule"/>
</dbReference>
<feature type="binding site" evidence="7">
    <location>
        <position position="112"/>
    </location>
    <ligand>
        <name>S-adenosyl-L-methionine</name>
        <dbReference type="ChEBI" id="CHEBI:59789"/>
    </ligand>
</feature>
<evidence type="ECO:0000256" key="3">
    <source>
        <dbReference type="ARBA" id="ARBA00022603"/>
    </source>
</evidence>
<evidence type="ECO:0000256" key="1">
    <source>
        <dbReference type="ARBA" id="ARBA00000142"/>
    </source>
</evidence>
<dbReference type="SUPFAM" id="SSF53335">
    <property type="entry name" value="S-adenosyl-L-methionine-dependent methyltransferases"/>
    <property type="match status" value="1"/>
</dbReference>
<dbReference type="Proteomes" id="UP000516072">
    <property type="component" value="Chromosome"/>
</dbReference>
<feature type="binding site" evidence="7">
    <location>
        <position position="85"/>
    </location>
    <ligand>
        <name>S-adenosyl-L-methionine</name>
        <dbReference type="ChEBI" id="CHEBI:59789"/>
    </ligand>
</feature>
<comment type="similarity">
    <text evidence="7">Belongs to the class I-like SAM-binding methyltransferase superfamily. TrmB family.</text>
</comment>
<dbReference type="PANTHER" id="PTHR23417:SF14">
    <property type="entry name" value="PENTACOTRIPEPTIDE-REPEAT REGION OF PRORP DOMAIN-CONTAINING PROTEIN"/>
    <property type="match status" value="1"/>
</dbReference>
<dbReference type="KEGG" id="ntg:NSCAC_1063"/>
<feature type="binding site" evidence="7">
    <location>
        <position position="170"/>
    </location>
    <ligand>
        <name>substrate</name>
    </ligand>
</feature>
<dbReference type="InterPro" id="IPR029063">
    <property type="entry name" value="SAM-dependent_MTases_sf"/>
</dbReference>
<dbReference type="UniPathway" id="UPA00989"/>
<evidence type="ECO:0000256" key="4">
    <source>
        <dbReference type="ARBA" id="ARBA00022679"/>
    </source>
</evidence>
<dbReference type="RefSeq" id="WP_197743796.1">
    <property type="nucleotide sequence ID" value="NZ_LR778175.1"/>
</dbReference>
<comment type="function">
    <text evidence="2 7">Catalyzes the formation of N(7)-methylguanine at position 46 (m7G46) in tRNA.</text>
</comment>
<dbReference type="PANTHER" id="PTHR23417">
    <property type="entry name" value="3-DEOXY-D-MANNO-OCTULOSONIC-ACID TRANSFERASE/TRNA GUANINE-N 7 - -METHYLTRANSFERASE"/>
    <property type="match status" value="1"/>
</dbReference>
<comment type="catalytic activity">
    <reaction evidence="1 7">
        <text>guanosine(46) in tRNA + S-adenosyl-L-methionine = N(7)-methylguanosine(46) in tRNA + S-adenosyl-L-homocysteine</text>
        <dbReference type="Rhea" id="RHEA:42708"/>
        <dbReference type="Rhea" id="RHEA-COMP:10188"/>
        <dbReference type="Rhea" id="RHEA-COMP:10189"/>
        <dbReference type="ChEBI" id="CHEBI:57856"/>
        <dbReference type="ChEBI" id="CHEBI:59789"/>
        <dbReference type="ChEBI" id="CHEBI:74269"/>
        <dbReference type="ChEBI" id="CHEBI:74480"/>
        <dbReference type="EC" id="2.1.1.33"/>
    </reaction>
</comment>
<feature type="binding site" evidence="7">
    <location>
        <position position="138"/>
    </location>
    <ligand>
        <name>substrate</name>
    </ligand>
</feature>
<dbReference type="AlphaFoldDB" id="A0A7G1Q9W9"/>
<comment type="caution">
    <text evidence="7">Lacks conserved residue(s) required for the propagation of feature annotation.</text>
</comment>